<dbReference type="Ensembl" id="ENSAPLT00000041289.1">
    <property type="protein sequence ID" value="ENSAPLP00000028828.1"/>
    <property type="gene ID" value="ENSAPLG00000029450.1"/>
</dbReference>
<keyword evidence="3" id="KW-0687">Ribonucleoprotein</keyword>
<reference evidence="6" key="2">
    <citation type="submission" date="2025-08" db="UniProtKB">
        <authorList>
            <consortium name="Ensembl"/>
        </authorList>
    </citation>
    <scope>IDENTIFICATION</scope>
</reference>
<evidence type="ECO:0000313" key="7">
    <source>
        <dbReference type="Proteomes" id="UP000016666"/>
    </source>
</evidence>
<dbReference type="STRING" id="8840.ENSAPLP00000028828"/>
<protein>
    <recommendedName>
        <fullName evidence="4">Large ribosomal subunit protein bL34m</fullName>
    </recommendedName>
    <alternativeName>
        <fullName evidence="5">39S ribosomal protein L34, mitochondrial</fullName>
    </alternativeName>
</protein>
<dbReference type="Pfam" id="PF00468">
    <property type="entry name" value="Ribosomal_L34"/>
    <property type="match status" value="1"/>
</dbReference>
<dbReference type="InterPro" id="IPR000271">
    <property type="entry name" value="Ribosomal_bL34"/>
</dbReference>
<dbReference type="FunFam" id="1.10.287.3980:FF:000001">
    <property type="entry name" value="Mitochondrial ribosomal protein L34"/>
    <property type="match status" value="1"/>
</dbReference>
<reference evidence="7" key="1">
    <citation type="submission" date="2017-10" db="EMBL/GenBank/DDBJ databases">
        <title>A new Pekin duck reference genome.</title>
        <authorList>
            <person name="Hou Z.-C."/>
            <person name="Zhou Z.-K."/>
            <person name="Zhu F."/>
            <person name="Hou S.-S."/>
        </authorList>
    </citation>
    <scope>NUCLEOTIDE SEQUENCE [LARGE SCALE GENOMIC DNA]</scope>
</reference>
<dbReference type="Proteomes" id="UP000016666">
    <property type="component" value="Unassembled WGS sequence"/>
</dbReference>
<evidence type="ECO:0000256" key="1">
    <source>
        <dbReference type="ARBA" id="ARBA00010111"/>
    </source>
</evidence>
<dbReference type="NCBIfam" id="TIGR01030">
    <property type="entry name" value="rpmH_bact"/>
    <property type="match status" value="1"/>
</dbReference>
<sequence length="232" mass="24533">MLCFVGDLMARGRPAQVGFAPHKLPAKPGGTGGPFFHKFSIIPLFGAAGGPLGHGLGGTRPNPEPVAMVTTRRARPSPGLQIPSPPAAARRCWALQSACALPPLGGEEPIGGGVVGRTALLGRAEVMAAGLGLLWPRAAGGSFLLLRHVAASPFQLRAVSVLSRSRELPLGLAGPVSSWSLQQVRLKARGNEYQPNNRKRKRTHGWIKRISTPGGIEVILRRMLKGRKSLSH</sequence>
<accession>A0A493TSG4</accession>
<dbReference type="PANTHER" id="PTHR14503">
    <property type="entry name" value="MITOCHONDRIAL RIBOSOMAL PROTEIN 34 FAMILY MEMBER"/>
    <property type="match status" value="1"/>
</dbReference>
<keyword evidence="7" id="KW-1185">Reference proteome</keyword>
<dbReference type="GO" id="GO:0003735">
    <property type="term" value="F:structural constituent of ribosome"/>
    <property type="evidence" value="ECO:0007669"/>
    <property type="project" value="InterPro"/>
</dbReference>
<proteinExistence type="inferred from homology"/>
<dbReference type="PANTHER" id="PTHR14503:SF4">
    <property type="entry name" value="LARGE RIBOSOMAL SUBUNIT PROTEIN BL34M"/>
    <property type="match status" value="1"/>
</dbReference>
<name>A0A493TSG4_ANAPP</name>
<evidence type="ECO:0000313" key="6">
    <source>
        <dbReference type="Ensembl" id="ENSAPLP00000028828.1"/>
    </source>
</evidence>
<dbReference type="GO" id="GO:0006412">
    <property type="term" value="P:translation"/>
    <property type="evidence" value="ECO:0007669"/>
    <property type="project" value="InterPro"/>
</dbReference>
<keyword evidence="2" id="KW-0689">Ribosomal protein</keyword>
<reference evidence="6" key="3">
    <citation type="submission" date="2025-09" db="UniProtKB">
        <authorList>
            <consortium name="Ensembl"/>
        </authorList>
    </citation>
    <scope>IDENTIFICATION</scope>
</reference>
<dbReference type="AlphaFoldDB" id="A0A493TSG4"/>
<comment type="similarity">
    <text evidence="1">Belongs to the bacterial ribosomal protein bL34 family.</text>
</comment>
<dbReference type="Gene3D" id="1.10.287.3980">
    <property type="match status" value="1"/>
</dbReference>
<evidence type="ECO:0000256" key="2">
    <source>
        <dbReference type="ARBA" id="ARBA00022980"/>
    </source>
</evidence>
<evidence type="ECO:0000256" key="4">
    <source>
        <dbReference type="ARBA" id="ARBA00035274"/>
    </source>
</evidence>
<organism evidence="6 7">
    <name type="scientific">Anas platyrhynchos platyrhynchos</name>
    <name type="common">Northern mallard</name>
    <dbReference type="NCBI Taxonomy" id="8840"/>
    <lineage>
        <taxon>Eukaryota</taxon>
        <taxon>Metazoa</taxon>
        <taxon>Chordata</taxon>
        <taxon>Craniata</taxon>
        <taxon>Vertebrata</taxon>
        <taxon>Euteleostomi</taxon>
        <taxon>Archelosauria</taxon>
        <taxon>Archosauria</taxon>
        <taxon>Dinosauria</taxon>
        <taxon>Saurischia</taxon>
        <taxon>Theropoda</taxon>
        <taxon>Coelurosauria</taxon>
        <taxon>Aves</taxon>
        <taxon>Neognathae</taxon>
        <taxon>Galloanserae</taxon>
        <taxon>Anseriformes</taxon>
        <taxon>Anatidae</taxon>
        <taxon>Anatinae</taxon>
        <taxon>Anas</taxon>
    </lineage>
</organism>
<dbReference type="GeneTree" id="ENSGT00390000012240"/>
<evidence type="ECO:0000256" key="3">
    <source>
        <dbReference type="ARBA" id="ARBA00023274"/>
    </source>
</evidence>
<evidence type="ECO:0000256" key="5">
    <source>
        <dbReference type="ARBA" id="ARBA00035434"/>
    </source>
</evidence>
<dbReference type="GO" id="GO:0005762">
    <property type="term" value="C:mitochondrial large ribosomal subunit"/>
    <property type="evidence" value="ECO:0007669"/>
    <property type="project" value="TreeGrafter"/>
</dbReference>